<reference evidence="12" key="2">
    <citation type="journal article" date="2012" name="PLoS ONE">
        <title>A Deeply Branching Thermophilic Bacterium with an Ancient Acetyl-CoA Pathway Dominates a Subsurface Ecosystem.</title>
        <authorList>
            <person name="Takami H."/>
            <person name="Noguchi H."/>
            <person name="Takaki Y."/>
            <person name="Uchiyama I."/>
            <person name="Toyoda A."/>
            <person name="Nishi S."/>
            <person name="Chee G.-J."/>
            <person name="Arai W."/>
            <person name="Nunoura T."/>
            <person name="Itoh T."/>
            <person name="Hattori M."/>
            <person name="Takai K."/>
        </authorList>
    </citation>
    <scope>NUCLEOTIDE SEQUENCE</scope>
</reference>
<keyword evidence="9 10" id="KW-0742">SOS response</keyword>
<feature type="domain" description="RecF/RecN/SMC N-terminal" evidence="11">
    <location>
        <begin position="3"/>
        <end position="322"/>
    </location>
</feature>
<evidence type="ECO:0000256" key="8">
    <source>
        <dbReference type="ARBA" id="ARBA00023125"/>
    </source>
</evidence>
<keyword evidence="6 9" id="KW-0547">Nucleotide-binding</keyword>
<dbReference type="GO" id="GO:0005737">
    <property type="term" value="C:cytoplasm"/>
    <property type="evidence" value="ECO:0007669"/>
    <property type="project" value="UniProtKB-SubCell"/>
</dbReference>
<dbReference type="GO" id="GO:0006302">
    <property type="term" value="P:double-strand break repair"/>
    <property type="evidence" value="ECO:0007669"/>
    <property type="project" value="TreeGrafter"/>
</dbReference>
<keyword evidence="4 9" id="KW-0963">Cytoplasm</keyword>
<keyword evidence="9 10" id="KW-0234">DNA repair</keyword>
<proteinExistence type="inferred from homology"/>
<dbReference type="PANTHER" id="PTHR32182:SF0">
    <property type="entry name" value="DNA REPLICATION AND REPAIR PROTEIN RECF"/>
    <property type="match status" value="1"/>
</dbReference>
<evidence type="ECO:0000256" key="10">
    <source>
        <dbReference type="RuleBase" id="RU000578"/>
    </source>
</evidence>
<comment type="similarity">
    <text evidence="2 9 10">Belongs to the RecF family.</text>
</comment>
<evidence type="ECO:0000256" key="2">
    <source>
        <dbReference type="ARBA" id="ARBA00008016"/>
    </source>
</evidence>
<evidence type="ECO:0000256" key="7">
    <source>
        <dbReference type="ARBA" id="ARBA00022840"/>
    </source>
</evidence>
<keyword evidence="7 9" id="KW-0067">ATP-binding</keyword>
<dbReference type="SUPFAM" id="SSF52540">
    <property type="entry name" value="P-loop containing nucleoside triphosphate hydrolases"/>
    <property type="match status" value="1"/>
</dbReference>
<comment type="function">
    <text evidence="9 10">The RecF protein is involved in DNA metabolism; it is required for DNA replication and normal SOS inducibility. RecF binds preferentially to single-stranded, linear DNA. It also seems to bind ATP.</text>
</comment>
<reference evidence="12" key="1">
    <citation type="journal article" date="2005" name="Environ. Microbiol.">
        <title>Genetic and functional properties of uncultivated thermophilic crenarchaeotes from a subsurface gold mine as revealed by analysis of genome fragments.</title>
        <authorList>
            <person name="Nunoura T."/>
            <person name="Hirayama H."/>
            <person name="Takami H."/>
            <person name="Oida H."/>
            <person name="Nishi S."/>
            <person name="Shimamura S."/>
            <person name="Suzuki Y."/>
            <person name="Inagaki F."/>
            <person name="Takai K."/>
            <person name="Nealson K.H."/>
            <person name="Horikoshi K."/>
        </authorList>
    </citation>
    <scope>NUCLEOTIDE SEQUENCE</scope>
</reference>
<keyword evidence="9 10" id="KW-0227">DNA damage</keyword>
<gene>
    <name evidence="9" type="primary">recF</name>
    <name evidence="12" type="ORF">HGMM_OP1C039</name>
</gene>
<protein>
    <recommendedName>
        <fullName evidence="3 9">DNA replication and repair protein RecF</fullName>
    </recommendedName>
</protein>
<evidence type="ECO:0000256" key="1">
    <source>
        <dbReference type="ARBA" id="ARBA00004496"/>
    </source>
</evidence>
<dbReference type="InterPro" id="IPR003395">
    <property type="entry name" value="RecF/RecN/SMC_N"/>
</dbReference>
<dbReference type="Gene3D" id="1.20.1050.90">
    <property type="entry name" value="RecF/RecN/SMC, N-terminal domain"/>
    <property type="match status" value="1"/>
</dbReference>
<dbReference type="PANTHER" id="PTHR32182">
    <property type="entry name" value="DNA REPLICATION AND REPAIR PROTEIN RECF"/>
    <property type="match status" value="1"/>
</dbReference>
<dbReference type="PROSITE" id="PS00618">
    <property type="entry name" value="RECF_2"/>
    <property type="match status" value="1"/>
</dbReference>
<evidence type="ECO:0000256" key="4">
    <source>
        <dbReference type="ARBA" id="ARBA00022490"/>
    </source>
</evidence>
<dbReference type="GO" id="GO:0000731">
    <property type="term" value="P:DNA synthesis involved in DNA repair"/>
    <property type="evidence" value="ECO:0007669"/>
    <property type="project" value="TreeGrafter"/>
</dbReference>
<dbReference type="Pfam" id="PF02463">
    <property type="entry name" value="SMC_N"/>
    <property type="match status" value="1"/>
</dbReference>
<dbReference type="InterPro" id="IPR001238">
    <property type="entry name" value="DNA-binding_RecF"/>
</dbReference>
<dbReference type="GO" id="GO:0006260">
    <property type="term" value="P:DNA replication"/>
    <property type="evidence" value="ECO:0007669"/>
    <property type="project" value="UniProtKB-UniRule"/>
</dbReference>
<feature type="binding site" evidence="9">
    <location>
        <begin position="30"/>
        <end position="37"/>
    </location>
    <ligand>
        <name>ATP</name>
        <dbReference type="ChEBI" id="CHEBI:30616"/>
    </ligand>
</feature>
<dbReference type="AlphaFoldDB" id="H5SQA8"/>
<name>H5SQA8_ACEAU</name>
<evidence type="ECO:0000256" key="6">
    <source>
        <dbReference type="ARBA" id="ARBA00022741"/>
    </source>
</evidence>
<evidence type="ECO:0000256" key="9">
    <source>
        <dbReference type="HAMAP-Rule" id="MF_00365"/>
    </source>
</evidence>
<dbReference type="GO" id="GO:0003697">
    <property type="term" value="F:single-stranded DNA binding"/>
    <property type="evidence" value="ECO:0007669"/>
    <property type="project" value="UniProtKB-UniRule"/>
</dbReference>
<dbReference type="EMBL" id="AP011800">
    <property type="protein sequence ID" value="BAL58344.1"/>
    <property type="molecule type" value="Genomic_DNA"/>
</dbReference>
<dbReference type="HAMAP" id="MF_00365">
    <property type="entry name" value="RecF"/>
    <property type="match status" value="1"/>
</dbReference>
<dbReference type="GO" id="GO:0005524">
    <property type="term" value="F:ATP binding"/>
    <property type="evidence" value="ECO:0007669"/>
    <property type="project" value="UniProtKB-UniRule"/>
</dbReference>
<accession>H5SQA8</accession>
<keyword evidence="5 9" id="KW-0235">DNA replication</keyword>
<organism evidence="12">
    <name type="scientific">Acetithermum autotrophicum</name>
    <dbReference type="NCBI Taxonomy" id="1446466"/>
    <lineage>
        <taxon>Bacteria</taxon>
        <taxon>Candidatus Bipolaricaulota</taxon>
        <taxon>Candidatus Acetithermum</taxon>
    </lineage>
</organism>
<dbReference type="GO" id="GO:0009432">
    <property type="term" value="P:SOS response"/>
    <property type="evidence" value="ECO:0007669"/>
    <property type="project" value="UniProtKB-UniRule"/>
</dbReference>
<dbReference type="InterPro" id="IPR027417">
    <property type="entry name" value="P-loop_NTPase"/>
</dbReference>
<dbReference type="InterPro" id="IPR042174">
    <property type="entry name" value="RecF_2"/>
</dbReference>
<sequence>MKIERLALYNFRNLARAELLPDGGLNLIVGPNAAGKSNLCEAIYFAAKGWPLKGERQRDLIAFGQHETAIELRVDGDEVRVHLNGRVRAKTLELNREKKSQSELSARLRVLLFTPDELQIIKGRPEQRRRFLDRSIADIVREYRHVLLEYEQILQRKNALLRRGTPDLDVLTVFNQELIDRGSWLIAKRLEYIRELNKTLTARYRAICGQASQLVITYEGPTGPLAQLITDAISEEIRRGMALVGPHRDDLRFELDGHDLRRFGSQGEQKSALCAVLLAQLDLHYHRFGDYPVFILDDVLSELDSGRLHRLLELLPKDIQIFLTETVADVRELHPQVRAAARRIFAIADGRLSVIA</sequence>
<dbReference type="NCBIfam" id="TIGR00611">
    <property type="entry name" value="recf"/>
    <property type="match status" value="1"/>
</dbReference>
<evidence type="ECO:0000256" key="3">
    <source>
        <dbReference type="ARBA" id="ARBA00020170"/>
    </source>
</evidence>
<evidence type="ECO:0000313" key="12">
    <source>
        <dbReference type="EMBL" id="BAL58344.1"/>
    </source>
</evidence>
<dbReference type="InterPro" id="IPR018078">
    <property type="entry name" value="DNA-binding_RecF_CS"/>
</dbReference>
<evidence type="ECO:0000259" key="11">
    <source>
        <dbReference type="Pfam" id="PF02463"/>
    </source>
</evidence>
<dbReference type="Gene3D" id="3.40.50.300">
    <property type="entry name" value="P-loop containing nucleotide triphosphate hydrolases"/>
    <property type="match status" value="1"/>
</dbReference>
<comment type="subcellular location">
    <subcellularLocation>
        <location evidence="1 9 10">Cytoplasm</location>
    </subcellularLocation>
</comment>
<keyword evidence="8 9" id="KW-0238">DNA-binding</keyword>
<evidence type="ECO:0000256" key="5">
    <source>
        <dbReference type="ARBA" id="ARBA00022705"/>
    </source>
</evidence>